<feature type="region of interest" description="Disordered" evidence="1">
    <location>
        <begin position="981"/>
        <end position="1008"/>
    </location>
</feature>
<dbReference type="GO" id="GO:0034453">
    <property type="term" value="P:microtubule anchoring"/>
    <property type="evidence" value="ECO:0007669"/>
    <property type="project" value="InterPro"/>
</dbReference>
<dbReference type="RefSeq" id="XP_026499899.2">
    <property type="nucleotide sequence ID" value="XM_026644114.2"/>
</dbReference>
<dbReference type="InterPro" id="IPR028750">
    <property type="entry name" value="CEP350/CC187"/>
</dbReference>
<evidence type="ECO:0000256" key="1">
    <source>
        <dbReference type="SAM" id="MobiDB-lite"/>
    </source>
</evidence>
<reference evidence="3" key="1">
    <citation type="submission" date="2025-08" db="UniProtKB">
        <authorList>
            <consortium name="RefSeq"/>
        </authorList>
    </citation>
    <scope>IDENTIFICATION</scope>
    <source>
        <tissue evidence="3">Whole body</tissue>
    </source>
</reference>
<proteinExistence type="predicted"/>
<protein>
    <submittedName>
        <fullName evidence="3">Uncharacterized protein PF3D7_1120600-like isoform X1</fullName>
    </submittedName>
</protein>
<dbReference type="OMA" id="EWTSLHA"/>
<evidence type="ECO:0000313" key="3">
    <source>
        <dbReference type="RefSeq" id="XP_026499899.2"/>
    </source>
</evidence>
<dbReference type="Proteomes" id="UP001652626">
    <property type="component" value="Chromosome Z"/>
</dbReference>
<dbReference type="PANTHER" id="PTHR13958">
    <property type="entry name" value="CENTROSOME-ASSOCIATED PROTEIN 350"/>
    <property type="match status" value="1"/>
</dbReference>
<evidence type="ECO:0000313" key="2">
    <source>
        <dbReference type="Proteomes" id="UP001652626"/>
    </source>
</evidence>
<accession>A0A8B8IRX7</accession>
<dbReference type="AlphaFoldDB" id="A0A8B8IRX7"/>
<dbReference type="PANTHER" id="PTHR13958:SF3">
    <property type="entry name" value="CAP-GLY DOMAIN-CONTAINING PROTEIN-RELATED"/>
    <property type="match status" value="1"/>
</dbReference>
<dbReference type="GeneID" id="113403529"/>
<feature type="region of interest" description="Disordered" evidence="1">
    <location>
        <begin position="489"/>
        <end position="508"/>
    </location>
</feature>
<feature type="region of interest" description="Disordered" evidence="1">
    <location>
        <begin position="250"/>
        <end position="276"/>
    </location>
</feature>
<name>A0A8B8IRX7_VANTA</name>
<dbReference type="GO" id="GO:0008017">
    <property type="term" value="F:microtubule binding"/>
    <property type="evidence" value="ECO:0007669"/>
    <property type="project" value="InterPro"/>
</dbReference>
<keyword evidence="2" id="KW-1185">Reference proteome</keyword>
<dbReference type="GO" id="GO:0005813">
    <property type="term" value="C:centrosome"/>
    <property type="evidence" value="ECO:0007669"/>
    <property type="project" value="InterPro"/>
</dbReference>
<gene>
    <name evidence="3" type="primary">LOC113403529</name>
</gene>
<organism evidence="2 3">
    <name type="scientific">Vanessa tameamea</name>
    <name type="common">Kamehameha butterfly</name>
    <dbReference type="NCBI Taxonomy" id="334116"/>
    <lineage>
        <taxon>Eukaryota</taxon>
        <taxon>Metazoa</taxon>
        <taxon>Ecdysozoa</taxon>
        <taxon>Arthropoda</taxon>
        <taxon>Hexapoda</taxon>
        <taxon>Insecta</taxon>
        <taxon>Pterygota</taxon>
        <taxon>Neoptera</taxon>
        <taxon>Endopterygota</taxon>
        <taxon>Lepidoptera</taxon>
        <taxon>Glossata</taxon>
        <taxon>Ditrysia</taxon>
        <taxon>Papilionoidea</taxon>
        <taxon>Nymphalidae</taxon>
        <taxon>Nymphalinae</taxon>
        <taxon>Vanessa</taxon>
    </lineage>
</organism>
<sequence>MDDSASKRSNVEVDKLFDLYLKIESLAFPLTHNNQKKSVIKYARLPDAAKTTKVSCYPTHYASEPRFRRIITIEEPRVDTRRSLRSEVAVVPRMMTSDMCKRKIITIAEDDENSLHPKFSQEIRKSFKNYIHRAVETDIKEEKQLSQRKVSRLTPNTKSMKILTLDPKDNKSTMKNNIVINKKGTVDSKLGNKYKYSKGDSEIQDYVKNKSYNESTRNNKNVILSPKLSLSKKMVTSHESEKEVSVMKNKYRDDNVPKVPPKKSVSEKTKSSRSSTKLYHNRITLLNDKKGKNKPVTIIQVPLDETIMRREVASEISQDTLTNTEKTLNHVNCAIQALNNTTFKDMNVGTDLVSKKIDQVTETYEDYLNQCFDENKTFDSLDIPNVNLTYNKNDIPKKEKYDMINTNASEVSFINTNSHKSEQKITDASCFHKSTSYIISRATLTCTTRQKIDFHVVGNNSVLQSHLTSSPFPLNVVSVYKNEIKSKDRSDNYENLGHSRTENKSHDDVEYSNDMTSINSSYIFDNDKLVKPSDLISTIKVNDTLLQSDFICEQFQRELNFIDSFFESLQYLESCSLSDKCLTDKEVENWINTSHELKNLEYGSFLTEFENDVDDTETMASRSLCLLNLLIRDEQRRAKNLLSVLKKREDALKDFTKSQIIWLENKKKHDNIDISTLKKKQRGALLKLQHECGEMQRMRKALLTLSEKRKLALMKTKKNIKLKLRNSVEVEQIILGKRKLKRSTSADRNLAPLKCFELSSSGCDDSTTSRTKSYTPVILSNMATNTTSVEKCVQTGDIIPSLLQVDQSIDAADENFVIVDGSYLNILFRDLLPQIFSSGKQYEVNKEALKNVIHTNSIPHFNLNDDSVMGHLIEQIKNHDLDRPYTPSTARSLVEEFDQIYKDLAEDDRSLENCLDCNFISAIEENKDAVIETNLSKTEESESDEKPNDYQSDEVVLDLSSKISLVDESCTCEPIMVSVGTQSPKERDEETNVSVSGPLPVPAGAADVSDDVATEVSNWVSQKSSMSATICNDESSLSSHSLSPTISSLNSPVLYEAEELRRQQLAIEREIKALEQQQCQLLAVREIPDKPPPPYTPPIEPRAPKHPRKFVFDEETEQKVSELVTNTESTTFDSDPYEIFLRDYCQESVQQQKLEKNEKYWDTSNFLSSKPQPDSEKLAQKTTQDLKEVLSSVAPTVVSGVGARRSDHIDDILFAEWRRCEPEWTSLHNDEVIVKNQVFESIFQRILTETIDEYKKNIIIANTDSK</sequence>
<dbReference type="OrthoDB" id="306254at2759"/>